<dbReference type="AlphaFoldDB" id="A0A1I6MGP4"/>
<sequence length="39" mass="4597">MVIYVRDASPVLRYLDNKPVRVRIEKILHETIKPYVLAS</sequence>
<protein>
    <submittedName>
        <fullName evidence="1">Uncharacterized protein</fullName>
    </submittedName>
</protein>
<reference evidence="1 2" key="1">
    <citation type="submission" date="2016-10" db="EMBL/GenBank/DDBJ databases">
        <authorList>
            <person name="de Groot N.N."/>
        </authorList>
    </citation>
    <scope>NUCLEOTIDE SEQUENCE [LARGE SCALE GENOMIC DNA]</scope>
    <source>
        <strain evidence="1 2">DSM 21001</strain>
    </source>
</reference>
<accession>A0A1I6MGP4</accession>
<dbReference type="STRING" id="474950.SAMN05421771_2596"/>
<evidence type="ECO:0000313" key="2">
    <source>
        <dbReference type="Proteomes" id="UP000199024"/>
    </source>
</evidence>
<evidence type="ECO:0000313" key="1">
    <source>
        <dbReference type="EMBL" id="SFS14777.1"/>
    </source>
</evidence>
<proteinExistence type="predicted"/>
<dbReference type="Proteomes" id="UP000199024">
    <property type="component" value="Unassembled WGS sequence"/>
</dbReference>
<keyword evidence="2" id="KW-1185">Reference proteome</keyword>
<name>A0A1I6MGP4_9BACT</name>
<dbReference type="EMBL" id="FOZL01000001">
    <property type="protein sequence ID" value="SFS14777.1"/>
    <property type="molecule type" value="Genomic_DNA"/>
</dbReference>
<organism evidence="1 2">
    <name type="scientific">Granulicella pectinivorans</name>
    <dbReference type="NCBI Taxonomy" id="474950"/>
    <lineage>
        <taxon>Bacteria</taxon>
        <taxon>Pseudomonadati</taxon>
        <taxon>Acidobacteriota</taxon>
        <taxon>Terriglobia</taxon>
        <taxon>Terriglobales</taxon>
        <taxon>Acidobacteriaceae</taxon>
        <taxon>Granulicella</taxon>
    </lineage>
</organism>
<gene>
    <name evidence="1" type="ORF">SAMN05421771_2596</name>
</gene>